<evidence type="ECO:0000313" key="1">
    <source>
        <dbReference type="EMBL" id="OMJ25393.1"/>
    </source>
</evidence>
<proteinExistence type="predicted"/>
<reference evidence="1 2" key="1">
    <citation type="submission" date="2017-01" db="EMBL/GenBank/DDBJ databases">
        <authorList>
            <person name="Mah S.A."/>
            <person name="Swanson W.J."/>
            <person name="Moy G.W."/>
            <person name="Vacquier V.D."/>
        </authorList>
    </citation>
    <scope>NUCLEOTIDE SEQUENCE [LARGE SCALE GENOMIC DNA]</scope>
    <source>
        <strain evidence="1 2">GSMNP</strain>
    </source>
</reference>
<keyword evidence="2" id="KW-1185">Reference proteome</keyword>
<accession>A0A1R1YET2</accession>
<feature type="non-terminal residue" evidence="1">
    <location>
        <position position="23"/>
    </location>
</feature>
<name>A0A1R1YET2_9FUNG</name>
<evidence type="ECO:0000313" key="2">
    <source>
        <dbReference type="Proteomes" id="UP000187283"/>
    </source>
</evidence>
<dbReference type="Proteomes" id="UP000187283">
    <property type="component" value="Unassembled WGS sequence"/>
</dbReference>
<dbReference type="AlphaFoldDB" id="A0A1R1YET2"/>
<dbReference type="EMBL" id="LSSN01000178">
    <property type="protein sequence ID" value="OMJ25393.1"/>
    <property type="molecule type" value="Genomic_DNA"/>
</dbReference>
<organism evidence="1 2">
    <name type="scientific">Smittium culicis</name>
    <dbReference type="NCBI Taxonomy" id="133412"/>
    <lineage>
        <taxon>Eukaryota</taxon>
        <taxon>Fungi</taxon>
        <taxon>Fungi incertae sedis</taxon>
        <taxon>Zoopagomycota</taxon>
        <taxon>Kickxellomycotina</taxon>
        <taxon>Harpellomycetes</taxon>
        <taxon>Harpellales</taxon>
        <taxon>Legeriomycetaceae</taxon>
        <taxon>Smittium</taxon>
    </lineage>
</organism>
<sequence length="23" mass="2755">MYIKKINVFINQNEVSKDICINK</sequence>
<comment type="caution">
    <text evidence="1">The sequence shown here is derived from an EMBL/GenBank/DDBJ whole genome shotgun (WGS) entry which is preliminary data.</text>
</comment>
<gene>
    <name evidence="1" type="ORF">AYI70_g922</name>
</gene>
<protein>
    <submittedName>
        <fullName evidence="1">Uncharacterized protein</fullName>
    </submittedName>
</protein>